<evidence type="ECO:0000256" key="9">
    <source>
        <dbReference type="ARBA" id="ARBA00023065"/>
    </source>
</evidence>
<feature type="transmembrane region" description="Helical" evidence="16">
    <location>
        <begin position="123"/>
        <end position="142"/>
    </location>
</feature>
<keyword evidence="8 16" id="KW-1133">Transmembrane helix</keyword>
<feature type="transmembrane region" description="Helical" evidence="16">
    <location>
        <begin position="309"/>
        <end position="331"/>
    </location>
</feature>
<keyword evidence="7" id="KW-0630">Potassium</keyword>
<evidence type="ECO:0000256" key="3">
    <source>
        <dbReference type="ARBA" id="ARBA00022448"/>
    </source>
</evidence>
<keyword evidence="9" id="KW-0406">Ion transport</keyword>
<feature type="transmembrane region" description="Helical" evidence="16">
    <location>
        <begin position="266"/>
        <end position="289"/>
    </location>
</feature>
<comment type="function">
    <text evidence="12">Cation/chloride cotransporter that may play a role in the control of keratinocyte proliferation.</text>
</comment>
<evidence type="ECO:0000256" key="6">
    <source>
        <dbReference type="ARBA" id="ARBA00022847"/>
    </source>
</evidence>
<dbReference type="GO" id="GO:0006884">
    <property type="term" value="P:cell volume homeostasis"/>
    <property type="evidence" value="ECO:0007669"/>
    <property type="project" value="TreeGrafter"/>
</dbReference>
<feature type="transmembrane region" description="Helical" evidence="16">
    <location>
        <begin position="185"/>
        <end position="205"/>
    </location>
</feature>
<keyword evidence="6" id="KW-0769">Symport</keyword>
<keyword evidence="19" id="KW-1185">Reference proteome</keyword>
<feature type="transmembrane region" description="Helical" evidence="16">
    <location>
        <begin position="154"/>
        <end position="173"/>
    </location>
</feature>
<gene>
    <name evidence="18" type="primary">SLC12A8</name>
</gene>
<evidence type="ECO:0000256" key="1">
    <source>
        <dbReference type="ARBA" id="ARBA00004141"/>
    </source>
</evidence>
<evidence type="ECO:0000256" key="13">
    <source>
        <dbReference type="ARBA" id="ARBA00073711"/>
    </source>
</evidence>
<evidence type="ECO:0000256" key="4">
    <source>
        <dbReference type="ARBA" id="ARBA00022538"/>
    </source>
</evidence>
<evidence type="ECO:0000313" key="18">
    <source>
        <dbReference type="Ensembl" id="ENSCJAP00000078508.1"/>
    </source>
</evidence>
<evidence type="ECO:0000313" key="19">
    <source>
        <dbReference type="Proteomes" id="UP000008225"/>
    </source>
</evidence>
<feature type="compositionally biased region" description="Basic and acidic residues" evidence="15">
    <location>
        <begin position="470"/>
        <end position="490"/>
    </location>
</feature>
<keyword evidence="11" id="KW-0868">Chloride</keyword>
<keyword evidence="5 16" id="KW-0812">Transmembrane</keyword>
<evidence type="ECO:0000256" key="10">
    <source>
        <dbReference type="ARBA" id="ARBA00023136"/>
    </source>
</evidence>
<proteinExistence type="inferred from homology"/>
<evidence type="ECO:0000256" key="16">
    <source>
        <dbReference type="SAM" id="Phobius"/>
    </source>
</evidence>
<dbReference type="AlphaFoldDB" id="A0A5F4WLA8"/>
<comment type="subcellular location">
    <subcellularLocation>
        <location evidence="1">Membrane</location>
        <topology evidence="1">Multi-pass membrane protein</topology>
    </subcellularLocation>
</comment>
<feature type="region of interest" description="Disordered" evidence="15">
    <location>
        <begin position="470"/>
        <end position="513"/>
    </location>
</feature>
<name>A0A5F4WLA8_CALJA</name>
<dbReference type="InterPro" id="IPR004841">
    <property type="entry name" value="AA-permease/SLC12A_dom"/>
</dbReference>
<keyword evidence="10 16" id="KW-0472">Membrane</keyword>
<reference evidence="18" key="3">
    <citation type="submission" date="2025-09" db="UniProtKB">
        <authorList>
            <consortium name="Ensembl"/>
        </authorList>
    </citation>
    <scope>IDENTIFICATION</scope>
</reference>
<dbReference type="GO" id="GO:1990573">
    <property type="term" value="P:potassium ion import across plasma membrane"/>
    <property type="evidence" value="ECO:0007669"/>
    <property type="project" value="TreeGrafter"/>
</dbReference>
<evidence type="ECO:0000256" key="5">
    <source>
        <dbReference type="ARBA" id="ARBA00022692"/>
    </source>
</evidence>
<protein>
    <recommendedName>
        <fullName evidence="13">Solute carrier family 12 member 8</fullName>
    </recommendedName>
    <alternativeName>
        <fullName evidence="14">Cation-chloride cotransporter 9</fullName>
    </alternativeName>
</protein>
<dbReference type="GO" id="GO:0055064">
    <property type="term" value="P:chloride ion homeostasis"/>
    <property type="evidence" value="ECO:0007669"/>
    <property type="project" value="TreeGrafter"/>
</dbReference>
<keyword evidence="3" id="KW-0813">Transport</keyword>
<dbReference type="Gene3D" id="1.20.1740.10">
    <property type="entry name" value="Amino acid/polyamine transporter I"/>
    <property type="match status" value="1"/>
</dbReference>
<evidence type="ECO:0000256" key="8">
    <source>
        <dbReference type="ARBA" id="ARBA00022989"/>
    </source>
</evidence>
<reference evidence="18" key="2">
    <citation type="submission" date="2025-08" db="UniProtKB">
        <authorList>
            <consortium name="Ensembl"/>
        </authorList>
    </citation>
    <scope>IDENTIFICATION</scope>
</reference>
<dbReference type="InterPro" id="IPR004842">
    <property type="entry name" value="SLC12A_fam"/>
</dbReference>
<feature type="transmembrane region" description="Helical" evidence="16">
    <location>
        <begin position="37"/>
        <end position="60"/>
    </location>
</feature>
<dbReference type="Proteomes" id="UP000008225">
    <property type="component" value="Chromosome 15"/>
</dbReference>
<dbReference type="GeneTree" id="ENSGT00940000160130"/>
<evidence type="ECO:0000256" key="14">
    <source>
        <dbReference type="ARBA" id="ARBA00076073"/>
    </source>
</evidence>
<dbReference type="Ensembl" id="ENSCJAT00000095822.2">
    <property type="protein sequence ID" value="ENSCJAP00000078508.1"/>
    <property type="gene ID" value="ENSCJAG00000006687.5"/>
</dbReference>
<dbReference type="Bgee" id="ENSCJAG00000006687">
    <property type="expression patterns" value="Expressed in kidney and 3 other cell types or tissues"/>
</dbReference>
<evidence type="ECO:0000259" key="17">
    <source>
        <dbReference type="Pfam" id="PF00324"/>
    </source>
</evidence>
<dbReference type="GO" id="GO:0015379">
    <property type="term" value="F:potassium:chloride symporter activity"/>
    <property type="evidence" value="ECO:0007669"/>
    <property type="project" value="TreeGrafter"/>
</dbReference>
<feature type="domain" description="Amino acid permease/ SLC12A" evidence="17">
    <location>
        <begin position="45"/>
        <end position="413"/>
    </location>
</feature>
<dbReference type="PANTHER" id="PTHR11827:SF6">
    <property type="entry name" value="SOLUTE CARRIER FAMILY 12 MEMBER 8"/>
    <property type="match status" value="1"/>
</dbReference>
<dbReference type="PANTHER" id="PTHR11827">
    <property type="entry name" value="SOLUTE CARRIER FAMILY 12, CATION COTRANSPORTERS"/>
    <property type="match status" value="1"/>
</dbReference>
<sequence>MTQMPQVQELFHEAAQQGALAQPQPWWKSQLFMWEPVLFGTWDGVFTSCMINIFGVVLFLRTGWLVGNTGVLLGMFLVSFVVLVALVTVLSGIGVGERSSIGSGGVYSMISSVLGGQTGGTIGLLYVFGQCVAGAMYITGFAESISDLLGLRNIWAVRGISVAVLLALLGINLAGVKWIIRLQLLLLFLLAVSTLDFVVGSFTHLDPEHGFIGYSPELLQNNSLPDYSPGESFFTVFGVFFPAATGVMAGFNMGGDLREPAASIPLGSLAAVGISWFLYIVFVFLLGAICTREALRYDFLIAEKVSLVGFLFLLGLYISSLASCMGGLYGAPRILQCIAQEKVIPALACLGQGKGPNKTPVAAICLTSLVTMAFVLVGQVNILAPIVTINFMLTYVAVDYSFFSLSMSSCSLPPVPEPVLREGPEGLHCSEHLLLEKAPNYGSEGPAQSVLEGTLLEFTKDMDQLLQLTRKLESSRPREGESNRTPENQKRKSKKATKQTLQDSFLLDLKSPPSFPAEISDGLSAASWEGQESCWNKQTSRSEGTQPGGTYGEQLVSELCSQSEPSGDFFLKSRLQEQDVWRRPTSFYSHMCNPWVSLLGAVGSLLVMFVIQWVYTLVNMGVAAVVYLYIGRASPGLHLGSASNFSFFRWMRSLLIPSCRSVPEWMSIQSPGRCPGCLIPGWAWAWIVAWEPPGDSDVAPIYAPPHSAPRFSSSEASLRLMSSFLLILSHQEQRLYLESGCWGGKSLLSSQSVYSPRHISINA</sequence>
<keyword evidence="4" id="KW-0633">Potassium transport</keyword>
<evidence type="ECO:0000256" key="11">
    <source>
        <dbReference type="ARBA" id="ARBA00023214"/>
    </source>
</evidence>
<evidence type="ECO:0000256" key="7">
    <source>
        <dbReference type="ARBA" id="ARBA00022958"/>
    </source>
</evidence>
<evidence type="ECO:0000256" key="15">
    <source>
        <dbReference type="SAM" id="MobiDB-lite"/>
    </source>
</evidence>
<dbReference type="GO" id="GO:0055075">
    <property type="term" value="P:potassium ion homeostasis"/>
    <property type="evidence" value="ECO:0007669"/>
    <property type="project" value="TreeGrafter"/>
</dbReference>
<reference evidence="18" key="1">
    <citation type="submission" date="2009-03" db="EMBL/GenBank/DDBJ databases">
        <authorList>
            <person name="Warren W."/>
            <person name="Ye L."/>
            <person name="Minx P."/>
            <person name="Worley K."/>
            <person name="Gibbs R."/>
            <person name="Wilson R.K."/>
        </authorList>
    </citation>
    <scope>NUCLEOTIDE SEQUENCE [LARGE SCALE GENOMIC DNA]</scope>
</reference>
<feature type="transmembrane region" description="Helical" evidence="16">
    <location>
        <begin position="360"/>
        <end position="377"/>
    </location>
</feature>
<evidence type="ECO:0000256" key="2">
    <source>
        <dbReference type="ARBA" id="ARBA00010593"/>
    </source>
</evidence>
<dbReference type="Pfam" id="PF00324">
    <property type="entry name" value="AA_permease"/>
    <property type="match status" value="1"/>
</dbReference>
<evidence type="ECO:0000256" key="12">
    <source>
        <dbReference type="ARBA" id="ARBA00057496"/>
    </source>
</evidence>
<organism evidence="18 19">
    <name type="scientific">Callithrix jacchus</name>
    <name type="common">White-tufted-ear marmoset</name>
    <name type="synonym">Simia Jacchus</name>
    <dbReference type="NCBI Taxonomy" id="9483"/>
    <lineage>
        <taxon>Eukaryota</taxon>
        <taxon>Metazoa</taxon>
        <taxon>Chordata</taxon>
        <taxon>Craniata</taxon>
        <taxon>Vertebrata</taxon>
        <taxon>Euteleostomi</taxon>
        <taxon>Mammalia</taxon>
        <taxon>Eutheria</taxon>
        <taxon>Euarchontoglires</taxon>
        <taxon>Primates</taxon>
        <taxon>Haplorrhini</taxon>
        <taxon>Platyrrhini</taxon>
        <taxon>Cebidae</taxon>
        <taxon>Callitrichinae</taxon>
        <taxon>Callithrix</taxon>
        <taxon>Callithrix</taxon>
    </lineage>
</organism>
<feature type="transmembrane region" description="Helical" evidence="16">
    <location>
        <begin position="72"/>
        <end position="93"/>
    </location>
</feature>
<comment type="similarity">
    <text evidence="2">Belongs to the SLC12A transporter family.</text>
</comment>
<dbReference type="GO" id="GO:0016020">
    <property type="term" value="C:membrane"/>
    <property type="evidence" value="ECO:0007669"/>
    <property type="project" value="UniProtKB-SubCell"/>
</dbReference>
<feature type="transmembrane region" description="Helical" evidence="16">
    <location>
        <begin position="233"/>
        <end position="254"/>
    </location>
</feature>
<dbReference type="FunFam" id="1.20.1740.10:FF:000030">
    <property type="entry name" value="solute carrier family 12 member 8"/>
    <property type="match status" value="1"/>
</dbReference>
<accession>A0A5F4WLA8</accession>